<keyword evidence="5" id="KW-1003">Cell membrane</keyword>
<feature type="domain" description="ABC transmembrane type-1" evidence="11">
    <location>
        <begin position="25"/>
        <end position="213"/>
    </location>
</feature>
<dbReference type="Proteomes" id="UP000198703">
    <property type="component" value="Unassembled WGS sequence"/>
</dbReference>
<dbReference type="InterPro" id="IPR000515">
    <property type="entry name" value="MetI-like"/>
</dbReference>
<dbReference type="Pfam" id="PF00528">
    <property type="entry name" value="BPD_transp_1"/>
    <property type="match status" value="1"/>
</dbReference>
<evidence type="ECO:0000256" key="4">
    <source>
        <dbReference type="ARBA" id="ARBA00022448"/>
    </source>
</evidence>
<dbReference type="InterPro" id="IPR043429">
    <property type="entry name" value="ArtM/GltK/GlnP/TcyL/YhdX-like"/>
</dbReference>
<accession>A0A1H3YNB5</accession>
<feature type="transmembrane region" description="Helical" evidence="10">
    <location>
        <begin position="192"/>
        <end position="212"/>
    </location>
</feature>
<evidence type="ECO:0000256" key="8">
    <source>
        <dbReference type="ARBA" id="ARBA00022989"/>
    </source>
</evidence>
<gene>
    <name evidence="12" type="ORF">SAMN05444370_103173</name>
</gene>
<evidence type="ECO:0000313" key="12">
    <source>
        <dbReference type="EMBL" id="SEA12983.1"/>
    </source>
</evidence>
<evidence type="ECO:0000259" key="11">
    <source>
        <dbReference type="PROSITE" id="PS50928"/>
    </source>
</evidence>
<dbReference type="RefSeq" id="WP_093250472.1">
    <property type="nucleotide sequence ID" value="NZ_FNQM01000003.1"/>
</dbReference>
<dbReference type="PANTHER" id="PTHR30614">
    <property type="entry name" value="MEMBRANE COMPONENT OF AMINO ACID ABC TRANSPORTER"/>
    <property type="match status" value="1"/>
</dbReference>
<dbReference type="GO" id="GO:0043190">
    <property type="term" value="C:ATP-binding cassette (ABC) transporter complex"/>
    <property type="evidence" value="ECO:0007669"/>
    <property type="project" value="InterPro"/>
</dbReference>
<sequence>MLDSLIAEAPRFFTYWNLKFLLEAALTTLALTAAGCVGGFALGFLMAALRRTEGAALWPLRALCLAVTETFRRVPFLVTLFLVFYLFEALKLGLDTFHVALAAVVVIAGAYIAEIVRAGFESVHQNQWDAAAAMNFGLATTLRHVVLPQAWKVILPPAFSFFILFIKDTALASQIGVVELTYAGKVLNNKGFSAVLTFGAVLALYFLMSYPLTRLGRHVEARLATRRTR</sequence>
<keyword evidence="4 10" id="KW-0813">Transport</keyword>
<keyword evidence="6 10" id="KW-0812">Transmembrane</keyword>
<evidence type="ECO:0000256" key="3">
    <source>
        <dbReference type="ARBA" id="ARBA00010072"/>
    </source>
</evidence>
<evidence type="ECO:0000256" key="6">
    <source>
        <dbReference type="ARBA" id="ARBA00022692"/>
    </source>
</evidence>
<organism evidence="12 13">
    <name type="scientific">Rubrimonas cliftonensis</name>
    <dbReference type="NCBI Taxonomy" id="89524"/>
    <lineage>
        <taxon>Bacteria</taxon>
        <taxon>Pseudomonadati</taxon>
        <taxon>Pseudomonadota</taxon>
        <taxon>Alphaproteobacteria</taxon>
        <taxon>Rhodobacterales</taxon>
        <taxon>Paracoccaceae</taxon>
        <taxon>Rubrimonas</taxon>
    </lineage>
</organism>
<dbReference type="PROSITE" id="PS50928">
    <property type="entry name" value="ABC_TM1"/>
    <property type="match status" value="1"/>
</dbReference>
<dbReference type="OrthoDB" id="9814902at2"/>
<keyword evidence="7" id="KW-0029">Amino-acid transport</keyword>
<dbReference type="EMBL" id="FNQM01000003">
    <property type="protein sequence ID" value="SEA12983.1"/>
    <property type="molecule type" value="Genomic_DNA"/>
</dbReference>
<keyword evidence="13" id="KW-1185">Reference proteome</keyword>
<keyword evidence="8 10" id="KW-1133">Transmembrane helix</keyword>
<dbReference type="CDD" id="cd06261">
    <property type="entry name" value="TM_PBP2"/>
    <property type="match status" value="1"/>
</dbReference>
<evidence type="ECO:0000256" key="7">
    <source>
        <dbReference type="ARBA" id="ARBA00022970"/>
    </source>
</evidence>
<feature type="transmembrane region" description="Helical" evidence="10">
    <location>
        <begin position="70"/>
        <end position="87"/>
    </location>
</feature>
<dbReference type="PANTHER" id="PTHR30614:SF20">
    <property type="entry name" value="GLUTAMINE TRANSPORT SYSTEM PERMEASE PROTEIN GLNP"/>
    <property type="match status" value="1"/>
</dbReference>
<feature type="transmembrane region" description="Helical" evidence="10">
    <location>
        <begin position="99"/>
        <end position="120"/>
    </location>
</feature>
<evidence type="ECO:0000313" key="13">
    <source>
        <dbReference type="Proteomes" id="UP000198703"/>
    </source>
</evidence>
<keyword evidence="9 10" id="KW-0472">Membrane</keyword>
<comment type="similarity">
    <text evidence="3">Belongs to the binding-protein-dependent transport system permease family. HisMQ subfamily.</text>
</comment>
<evidence type="ECO:0000256" key="2">
    <source>
        <dbReference type="ARBA" id="ARBA00004429"/>
    </source>
</evidence>
<dbReference type="InterPro" id="IPR035906">
    <property type="entry name" value="MetI-like_sf"/>
</dbReference>
<dbReference type="STRING" id="89524.SAMN05444370_103173"/>
<proteinExistence type="inferred from homology"/>
<dbReference type="NCBIfam" id="TIGR01726">
    <property type="entry name" value="HEQRo_perm_3TM"/>
    <property type="match status" value="1"/>
</dbReference>
<evidence type="ECO:0000256" key="9">
    <source>
        <dbReference type="ARBA" id="ARBA00023136"/>
    </source>
</evidence>
<feature type="transmembrane region" description="Helical" evidence="10">
    <location>
        <begin position="153"/>
        <end position="172"/>
    </location>
</feature>
<reference evidence="12 13" key="1">
    <citation type="submission" date="2016-10" db="EMBL/GenBank/DDBJ databases">
        <authorList>
            <person name="de Groot N.N."/>
        </authorList>
    </citation>
    <scope>NUCLEOTIDE SEQUENCE [LARGE SCALE GENOMIC DNA]</scope>
    <source>
        <strain evidence="12 13">DSM 15345</strain>
    </source>
</reference>
<comment type="subcellular location">
    <subcellularLocation>
        <location evidence="2">Cell inner membrane</location>
        <topology evidence="2">Multi-pass membrane protein</topology>
    </subcellularLocation>
    <subcellularLocation>
        <location evidence="10">Cell membrane</location>
        <topology evidence="10">Multi-pass membrane protein</topology>
    </subcellularLocation>
</comment>
<evidence type="ECO:0000256" key="5">
    <source>
        <dbReference type="ARBA" id="ARBA00022475"/>
    </source>
</evidence>
<dbReference type="AlphaFoldDB" id="A0A1H3YNB5"/>
<dbReference type="GO" id="GO:0006865">
    <property type="term" value="P:amino acid transport"/>
    <property type="evidence" value="ECO:0007669"/>
    <property type="project" value="UniProtKB-KW"/>
</dbReference>
<feature type="transmembrane region" description="Helical" evidence="10">
    <location>
        <begin position="20"/>
        <end position="49"/>
    </location>
</feature>
<dbReference type="Gene3D" id="1.10.3720.10">
    <property type="entry name" value="MetI-like"/>
    <property type="match status" value="1"/>
</dbReference>
<comment type="function">
    <text evidence="1">Part of the binding-protein-dependent transport system for glutamine; probably responsible for the translocation of the substrate across the membrane.</text>
</comment>
<protein>
    <submittedName>
        <fullName evidence="12">Amino acid ABC transporter membrane protein 2, PAAT family</fullName>
    </submittedName>
</protein>
<dbReference type="InterPro" id="IPR010065">
    <property type="entry name" value="AA_ABC_transptr_permease_3TM"/>
</dbReference>
<dbReference type="GO" id="GO:0022857">
    <property type="term" value="F:transmembrane transporter activity"/>
    <property type="evidence" value="ECO:0007669"/>
    <property type="project" value="InterPro"/>
</dbReference>
<evidence type="ECO:0000256" key="1">
    <source>
        <dbReference type="ARBA" id="ARBA00003159"/>
    </source>
</evidence>
<evidence type="ECO:0000256" key="10">
    <source>
        <dbReference type="RuleBase" id="RU363032"/>
    </source>
</evidence>
<name>A0A1H3YNB5_9RHOB</name>
<dbReference type="SUPFAM" id="SSF161098">
    <property type="entry name" value="MetI-like"/>
    <property type="match status" value="1"/>
</dbReference>